<dbReference type="Pfam" id="PF17100">
    <property type="entry name" value="NACHT_N"/>
    <property type="match status" value="1"/>
</dbReference>
<sequence>MTEILWFLTYPSTASKRQLFRPNVGRSEQDARKKLEHLWFHEYEDLRKENEGLVRSYEEKWYINLARPEDQQRVRDGNLQGLLEEVVSEQAGELGSAVKKIVSTIIENKDSVSQAVAGRPYAQLAWGGVLALLMAASRVLTEPQHAIEGLDLVTNILLRHHLEQINFKSLYEATILEGANAIKCSEYLMNNTIKLYTGILEYQIRLAEQCYSHRVIVDDWGDMTKKLRSVDKRIVQELKAQKEARGQIERRLHEMHPVTRATWARLKEEPICHEGTRTEIRRRIHEWSEDSKAKPILWLSGLPGTAIGSKKNIQDRSVEDQWQDFIHGPLSSLEAISPKPIIILDAVDEIEMEDETVGHLLQRLSETERLVFLISCRSESPSRFQGLEHMVQELKLGKVDVSNKAENDMTSVIRHELAKISAGLPDLAPDVLGQKTIKDLASKTEGFSVYASFICRFLKTADRKGQLKRRLELILAEKPTSGPSMSMNQLYAEILGHVITKDLEDDEEVSSLFQRLVGAMVVLRQPLSVPSLSRLISVSDEDSDYIISKLRSVIEIADSECPPSFIHESFKEYLLDNTRCLDPIFHIRKETQHGELFRSCMRVMSETMNGDVRHVQDSSSTRASPREQLPQYVEYACMFWVEHLSRSGLAFKSESHTVENFLKRHLLHSSLDNHY</sequence>
<keyword evidence="3" id="KW-1185">Reference proteome</keyword>
<name>A0A317XB24_9EURO</name>
<dbReference type="GeneID" id="37118835"/>
<dbReference type="AlphaFoldDB" id="A0A317XB24"/>
<proteinExistence type="predicted"/>
<dbReference type="RefSeq" id="XP_025470909.1">
    <property type="nucleotide sequence ID" value="XM_025616692.1"/>
</dbReference>
<dbReference type="OrthoDB" id="21416at2759"/>
<organism evidence="2 3">
    <name type="scientific">Aspergillus sclerotioniger CBS 115572</name>
    <dbReference type="NCBI Taxonomy" id="1450535"/>
    <lineage>
        <taxon>Eukaryota</taxon>
        <taxon>Fungi</taxon>
        <taxon>Dikarya</taxon>
        <taxon>Ascomycota</taxon>
        <taxon>Pezizomycotina</taxon>
        <taxon>Eurotiomycetes</taxon>
        <taxon>Eurotiomycetidae</taxon>
        <taxon>Eurotiales</taxon>
        <taxon>Aspergillaceae</taxon>
        <taxon>Aspergillus</taxon>
        <taxon>Aspergillus subgen. Circumdati</taxon>
    </lineage>
</organism>
<dbReference type="EMBL" id="MSFK01000005">
    <property type="protein sequence ID" value="PWY94148.1"/>
    <property type="molecule type" value="Genomic_DNA"/>
</dbReference>
<evidence type="ECO:0000313" key="3">
    <source>
        <dbReference type="Proteomes" id="UP000246702"/>
    </source>
</evidence>
<evidence type="ECO:0000313" key="2">
    <source>
        <dbReference type="EMBL" id="PWY94148.1"/>
    </source>
</evidence>
<dbReference type="STRING" id="1450535.A0A317XB24"/>
<accession>A0A317XB24</accession>
<comment type="caution">
    <text evidence="2">The sequence shown here is derived from an EMBL/GenBank/DDBJ whole genome shotgun (WGS) entry which is preliminary data.</text>
</comment>
<dbReference type="InterPro" id="IPR031359">
    <property type="entry name" value="NACHT_N"/>
</dbReference>
<reference evidence="2 3" key="1">
    <citation type="submission" date="2016-12" db="EMBL/GenBank/DDBJ databases">
        <title>The genomes of Aspergillus section Nigri reveals drivers in fungal speciation.</title>
        <authorList>
            <consortium name="DOE Joint Genome Institute"/>
            <person name="Vesth T.C."/>
            <person name="Nybo J."/>
            <person name="Theobald S."/>
            <person name="Brandl J."/>
            <person name="Frisvad J.C."/>
            <person name="Nielsen K.F."/>
            <person name="Lyhne E.K."/>
            <person name="Kogle M.E."/>
            <person name="Kuo A."/>
            <person name="Riley R."/>
            <person name="Clum A."/>
            <person name="Nolan M."/>
            <person name="Lipzen A."/>
            <person name="Salamov A."/>
            <person name="Henrissat B."/>
            <person name="Wiebenga A."/>
            <person name="De Vries R.P."/>
            <person name="Grigoriev I.V."/>
            <person name="Mortensen U.H."/>
            <person name="Andersen M.R."/>
            <person name="Baker S.E."/>
        </authorList>
    </citation>
    <scope>NUCLEOTIDE SEQUENCE [LARGE SCALE GENOMIC DNA]</scope>
    <source>
        <strain evidence="2 3">CBS 115572</strain>
    </source>
</reference>
<gene>
    <name evidence="2" type="ORF">BO94DRAFT_612947</name>
</gene>
<feature type="domain" description="NWD NACHT-NTPase N-terminal" evidence="1">
    <location>
        <begin position="36"/>
        <end position="228"/>
    </location>
</feature>
<protein>
    <recommendedName>
        <fullName evidence="1">NWD NACHT-NTPase N-terminal domain-containing protein</fullName>
    </recommendedName>
</protein>
<dbReference type="Proteomes" id="UP000246702">
    <property type="component" value="Unassembled WGS sequence"/>
</dbReference>
<dbReference type="PANTHER" id="PTHR10039:SF14">
    <property type="entry name" value="NACHT DOMAIN-CONTAINING PROTEIN"/>
    <property type="match status" value="1"/>
</dbReference>
<dbReference type="PANTHER" id="PTHR10039">
    <property type="entry name" value="AMELOGENIN"/>
    <property type="match status" value="1"/>
</dbReference>
<evidence type="ECO:0000259" key="1">
    <source>
        <dbReference type="Pfam" id="PF17100"/>
    </source>
</evidence>